<evidence type="ECO:0000313" key="2">
    <source>
        <dbReference type="Proteomes" id="UP000887159"/>
    </source>
</evidence>
<dbReference type="Proteomes" id="UP000887159">
    <property type="component" value="Unassembled WGS sequence"/>
</dbReference>
<organism evidence="1 2">
    <name type="scientific">Trichonephila clavipes</name>
    <name type="common">Golden silk orbweaver</name>
    <name type="synonym">Nephila clavipes</name>
    <dbReference type="NCBI Taxonomy" id="2585209"/>
    <lineage>
        <taxon>Eukaryota</taxon>
        <taxon>Metazoa</taxon>
        <taxon>Ecdysozoa</taxon>
        <taxon>Arthropoda</taxon>
        <taxon>Chelicerata</taxon>
        <taxon>Arachnida</taxon>
        <taxon>Araneae</taxon>
        <taxon>Araneomorphae</taxon>
        <taxon>Entelegynae</taxon>
        <taxon>Araneoidea</taxon>
        <taxon>Nephilidae</taxon>
        <taxon>Trichonephila</taxon>
    </lineage>
</organism>
<dbReference type="EMBL" id="BMAU01021357">
    <property type="protein sequence ID" value="GFY20925.1"/>
    <property type="molecule type" value="Genomic_DNA"/>
</dbReference>
<proteinExistence type="predicted"/>
<dbReference type="AlphaFoldDB" id="A0A8X6T0U2"/>
<sequence>MDLKTFVQNRIVKIQDLFPVRQWRHVPSNQNPANLISRGVDPDKLLNQELWWNGPEFLSGSDYPNKTVKISENNDAYNSELKNSVRKNLGRKCHFVNNARRNVKANGPLEADELDKAEIFLIKGVQSQEFSVDIKCLQQQRVLPKSKLKSFNPFLDSGGVLKSGRPIR</sequence>
<accession>A0A8X6T0U2</accession>
<evidence type="ECO:0000313" key="1">
    <source>
        <dbReference type="EMBL" id="GFY20925.1"/>
    </source>
</evidence>
<gene>
    <name evidence="1" type="primary">X975_01402</name>
    <name evidence="1" type="ORF">TNCV_3989691</name>
</gene>
<name>A0A8X6T0U2_TRICX</name>
<dbReference type="PANTHER" id="PTHR47331:SF1">
    <property type="entry name" value="GAG-LIKE PROTEIN"/>
    <property type="match status" value="1"/>
</dbReference>
<reference evidence="1" key="1">
    <citation type="submission" date="2020-08" db="EMBL/GenBank/DDBJ databases">
        <title>Multicomponent nature underlies the extraordinary mechanical properties of spider dragline silk.</title>
        <authorList>
            <person name="Kono N."/>
            <person name="Nakamura H."/>
            <person name="Mori M."/>
            <person name="Yoshida Y."/>
            <person name="Ohtoshi R."/>
            <person name="Malay A.D."/>
            <person name="Moran D.A.P."/>
            <person name="Tomita M."/>
            <person name="Numata K."/>
            <person name="Arakawa K."/>
        </authorList>
    </citation>
    <scope>NUCLEOTIDE SEQUENCE</scope>
</reference>
<keyword evidence="2" id="KW-1185">Reference proteome</keyword>
<comment type="caution">
    <text evidence="1">The sequence shown here is derived from an EMBL/GenBank/DDBJ whole genome shotgun (WGS) entry which is preliminary data.</text>
</comment>
<protein>
    <submittedName>
        <fullName evidence="1">Uncharacterized protein</fullName>
    </submittedName>
</protein>
<dbReference type="PANTHER" id="PTHR47331">
    <property type="entry name" value="PHD-TYPE DOMAIN-CONTAINING PROTEIN"/>
    <property type="match status" value="1"/>
</dbReference>